<keyword evidence="4" id="KW-1185">Reference proteome</keyword>
<evidence type="ECO:0000313" key="3">
    <source>
        <dbReference type="EMBL" id="KAJ3651397.1"/>
    </source>
</evidence>
<dbReference type="Gene3D" id="3.40.50.720">
    <property type="entry name" value="NAD(P)-binding Rossmann-like Domain"/>
    <property type="match status" value="1"/>
</dbReference>
<dbReference type="PANTHER" id="PTHR11011:SF60">
    <property type="entry name" value="FATTY ACYL-COA REDUCTASE-RELATED"/>
    <property type="match status" value="1"/>
</dbReference>
<keyword evidence="1" id="KW-0444">Lipid biosynthesis</keyword>
<evidence type="ECO:0000256" key="1">
    <source>
        <dbReference type="RuleBase" id="RU363097"/>
    </source>
</evidence>
<dbReference type="InterPro" id="IPR026055">
    <property type="entry name" value="FAR"/>
</dbReference>
<feature type="domain" description="Thioester reductase (TE)" evidence="2">
    <location>
        <begin position="20"/>
        <end position="229"/>
    </location>
</feature>
<proteinExistence type="inferred from homology"/>
<comment type="similarity">
    <text evidence="1">Belongs to the fatty acyl-CoA reductase family.</text>
</comment>
<keyword evidence="1" id="KW-0443">Lipid metabolism</keyword>
<dbReference type="GO" id="GO:0080019">
    <property type="term" value="F:alcohol-forming very long-chain fatty acyl-CoA reductase activity"/>
    <property type="evidence" value="ECO:0007669"/>
    <property type="project" value="InterPro"/>
</dbReference>
<dbReference type="InterPro" id="IPR036291">
    <property type="entry name" value="NAD(P)-bd_dom_sf"/>
</dbReference>
<dbReference type="SUPFAM" id="SSF51735">
    <property type="entry name" value="NAD(P)-binding Rossmann-fold domains"/>
    <property type="match status" value="1"/>
</dbReference>
<evidence type="ECO:0000313" key="4">
    <source>
        <dbReference type="Proteomes" id="UP001168821"/>
    </source>
</evidence>
<organism evidence="3 4">
    <name type="scientific">Zophobas morio</name>
    <dbReference type="NCBI Taxonomy" id="2755281"/>
    <lineage>
        <taxon>Eukaryota</taxon>
        <taxon>Metazoa</taxon>
        <taxon>Ecdysozoa</taxon>
        <taxon>Arthropoda</taxon>
        <taxon>Hexapoda</taxon>
        <taxon>Insecta</taxon>
        <taxon>Pterygota</taxon>
        <taxon>Neoptera</taxon>
        <taxon>Endopterygota</taxon>
        <taxon>Coleoptera</taxon>
        <taxon>Polyphaga</taxon>
        <taxon>Cucujiformia</taxon>
        <taxon>Tenebrionidae</taxon>
        <taxon>Zophobas</taxon>
    </lineage>
</organism>
<keyword evidence="1" id="KW-0560">Oxidoreductase</keyword>
<dbReference type="Pfam" id="PF07993">
    <property type="entry name" value="NAD_binding_4"/>
    <property type="match status" value="1"/>
</dbReference>
<sequence length="248" mass="27438">MSCLKCVLKCFAVLKSKNVHVLEKACIVNGDCEEPVLGLSVDDIAVLKKETTCVIHASACVKFDQCLKKAALFVRAIRDILELAKGMANLKAFVYVSTAFSNCVHLDIKEEFYEPPLTPEKFFAVVNSLHEDILDEITPRLLENFPNTYVYSKNISEDLVKSAGESLPVAVVRPPIVTSCNTEPITGWADQFYGPFGLVTAGTLGILRSVYIHDVPVEILPLDYVVNCIISVLWKTSRSTSQIICYCL</sequence>
<dbReference type="EC" id="1.2.1.84" evidence="1"/>
<accession>A0AA38MCM5</accession>
<dbReference type="Proteomes" id="UP001168821">
    <property type="component" value="Unassembled WGS sequence"/>
</dbReference>
<dbReference type="GO" id="GO:0102965">
    <property type="term" value="F:alcohol-forming long-chain fatty acyl-CoA reductase activity"/>
    <property type="evidence" value="ECO:0007669"/>
    <property type="project" value="UniProtKB-EC"/>
</dbReference>
<dbReference type="GO" id="GO:0035336">
    <property type="term" value="P:long-chain fatty-acyl-CoA metabolic process"/>
    <property type="evidence" value="ECO:0007669"/>
    <property type="project" value="TreeGrafter"/>
</dbReference>
<dbReference type="InterPro" id="IPR013120">
    <property type="entry name" value="FAR_NAD-bd"/>
</dbReference>
<gene>
    <name evidence="3" type="ORF">Zmor_017443</name>
</gene>
<comment type="function">
    <text evidence="1">Catalyzes the reduction of fatty acyl-CoA to fatty alcohols.</text>
</comment>
<dbReference type="PANTHER" id="PTHR11011">
    <property type="entry name" value="MALE STERILITY PROTEIN 2-RELATED"/>
    <property type="match status" value="1"/>
</dbReference>
<comment type="catalytic activity">
    <reaction evidence="1">
        <text>a long-chain fatty acyl-CoA + 2 NADPH + 2 H(+) = a long-chain primary fatty alcohol + 2 NADP(+) + CoA</text>
        <dbReference type="Rhea" id="RHEA:52716"/>
        <dbReference type="ChEBI" id="CHEBI:15378"/>
        <dbReference type="ChEBI" id="CHEBI:57287"/>
        <dbReference type="ChEBI" id="CHEBI:57783"/>
        <dbReference type="ChEBI" id="CHEBI:58349"/>
        <dbReference type="ChEBI" id="CHEBI:77396"/>
        <dbReference type="ChEBI" id="CHEBI:83139"/>
        <dbReference type="EC" id="1.2.1.84"/>
    </reaction>
</comment>
<dbReference type="AlphaFoldDB" id="A0AA38MCM5"/>
<reference evidence="3" key="1">
    <citation type="journal article" date="2023" name="G3 (Bethesda)">
        <title>Whole genome assemblies of Zophobas morio and Tenebrio molitor.</title>
        <authorList>
            <person name="Kaur S."/>
            <person name="Stinson S.A."/>
            <person name="diCenzo G.C."/>
        </authorList>
    </citation>
    <scope>NUCLEOTIDE SEQUENCE</scope>
    <source>
        <strain evidence="3">QUZm001</strain>
    </source>
</reference>
<evidence type="ECO:0000259" key="2">
    <source>
        <dbReference type="Pfam" id="PF07993"/>
    </source>
</evidence>
<comment type="caution">
    <text evidence="3">The sequence shown here is derived from an EMBL/GenBank/DDBJ whole genome shotgun (WGS) entry which is preliminary data.</text>
</comment>
<dbReference type="GO" id="GO:0005777">
    <property type="term" value="C:peroxisome"/>
    <property type="evidence" value="ECO:0007669"/>
    <property type="project" value="TreeGrafter"/>
</dbReference>
<name>A0AA38MCM5_9CUCU</name>
<protein>
    <recommendedName>
        <fullName evidence="1">Fatty acyl-CoA reductase</fullName>
        <ecNumber evidence="1">1.2.1.84</ecNumber>
    </recommendedName>
</protein>
<dbReference type="EMBL" id="JALNTZ010000005">
    <property type="protein sequence ID" value="KAJ3651397.1"/>
    <property type="molecule type" value="Genomic_DNA"/>
</dbReference>
<keyword evidence="1" id="KW-0521">NADP</keyword>